<dbReference type="SUPFAM" id="SSF47598">
    <property type="entry name" value="Ribbon-helix-helix"/>
    <property type="match status" value="1"/>
</dbReference>
<protein>
    <recommendedName>
        <fullName evidence="4">Arc family DNA-binding protein</fullName>
    </recommendedName>
</protein>
<name>A0A174Z7Y0_9FIRM</name>
<organism evidence="2 3">
    <name type="scientific">Lachnospira eligens</name>
    <dbReference type="NCBI Taxonomy" id="39485"/>
    <lineage>
        <taxon>Bacteria</taxon>
        <taxon>Bacillati</taxon>
        <taxon>Bacillota</taxon>
        <taxon>Clostridia</taxon>
        <taxon>Lachnospirales</taxon>
        <taxon>Lachnospiraceae</taxon>
        <taxon>Lachnospira</taxon>
    </lineage>
</organism>
<dbReference type="Gene3D" id="1.10.1220.10">
    <property type="entry name" value="Met repressor-like"/>
    <property type="match status" value="1"/>
</dbReference>
<evidence type="ECO:0000313" key="2">
    <source>
        <dbReference type="EMBL" id="CUQ80296.1"/>
    </source>
</evidence>
<proteinExistence type="predicted"/>
<dbReference type="InterPro" id="IPR013321">
    <property type="entry name" value="Arc_rbn_hlx_hlx"/>
</dbReference>
<gene>
    <name evidence="2" type="ORF">ERS852492_00437</name>
</gene>
<dbReference type="InterPro" id="IPR010985">
    <property type="entry name" value="Ribbon_hlx_hlx"/>
</dbReference>
<dbReference type="AlphaFoldDB" id="A0A174Z7Y0"/>
<evidence type="ECO:0000256" key="1">
    <source>
        <dbReference type="SAM" id="MobiDB-lite"/>
    </source>
</evidence>
<reference evidence="2 3" key="1">
    <citation type="submission" date="2015-09" db="EMBL/GenBank/DDBJ databases">
        <authorList>
            <consortium name="Pathogen Informatics"/>
        </authorList>
    </citation>
    <scope>NUCLEOTIDE SEQUENCE [LARGE SCALE GENOMIC DNA]</scope>
    <source>
        <strain evidence="2 3">2789STDY5834878</strain>
    </source>
</reference>
<dbReference type="GO" id="GO:0006355">
    <property type="term" value="P:regulation of DNA-templated transcription"/>
    <property type="evidence" value="ECO:0007669"/>
    <property type="project" value="InterPro"/>
</dbReference>
<evidence type="ECO:0000313" key="3">
    <source>
        <dbReference type="Proteomes" id="UP000095780"/>
    </source>
</evidence>
<dbReference type="EMBL" id="CZBV01000001">
    <property type="protein sequence ID" value="CUQ80296.1"/>
    <property type="molecule type" value="Genomic_DNA"/>
</dbReference>
<feature type="region of interest" description="Disordered" evidence="1">
    <location>
        <begin position="1"/>
        <end position="23"/>
    </location>
</feature>
<sequence>MPDTTEKKTIPRGPAATAAKNKYRDSNYDRMELAVPKGMKARIKEIAKQQGYSSQNNYVVEAVKEKYQRDTGEELTWQKE</sequence>
<evidence type="ECO:0008006" key="4">
    <source>
        <dbReference type="Google" id="ProtNLM"/>
    </source>
</evidence>
<accession>A0A174Z7Y0</accession>
<dbReference type="Proteomes" id="UP000095780">
    <property type="component" value="Unassembled WGS sequence"/>
</dbReference>
<dbReference type="RefSeq" id="WP_055285830.1">
    <property type="nucleotide sequence ID" value="NZ_CABIXW010000001.1"/>
</dbReference>